<evidence type="ECO:0000313" key="12">
    <source>
        <dbReference type="Proteomes" id="UP000887574"/>
    </source>
</evidence>
<dbReference type="InterPro" id="IPR000276">
    <property type="entry name" value="GPCR_Rhodpsn"/>
</dbReference>
<dbReference type="GO" id="GO:0004930">
    <property type="term" value="F:G protein-coupled receptor activity"/>
    <property type="evidence" value="ECO:0007669"/>
    <property type="project" value="UniProtKB-KW"/>
</dbReference>
<dbReference type="WBParaSite" id="jg10521">
    <property type="protein sequence ID" value="jg10521"/>
    <property type="gene ID" value="jg10521"/>
</dbReference>
<evidence type="ECO:0000256" key="6">
    <source>
        <dbReference type="ARBA" id="ARBA00023136"/>
    </source>
</evidence>
<feature type="transmembrane region" description="Helical" evidence="10">
    <location>
        <begin position="54"/>
        <end position="79"/>
    </location>
</feature>
<reference evidence="13" key="1">
    <citation type="submission" date="2022-11" db="UniProtKB">
        <authorList>
            <consortium name="WormBaseParasite"/>
        </authorList>
    </citation>
    <scope>IDENTIFICATION</scope>
</reference>
<organism evidence="12 13">
    <name type="scientific">Ditylenchus dipsaci</name>
    <dbReference type="NCBI Taxonomy" id="166011"/>
    <lineage>
        <taxon>Eukaryota</taxon>
        <taxon>Metazoa</taxon>
        <taxon>Ecdysozoa</taxon>
        <taxon>Nematoda</taxon>
        <taxon>Chromadorea</taxon>
        <taxon>Rhabditida</taxon>
        <taxon>Tylenchina</taxon>
        <taxon>Tylenchomorpha</taxon>
        <taxon>Sphaerularioidea</taxon>
        <taxon>Anguinidae</taxon>
        <taxon>Anguininae</taxon>
        <taxon>Ditylenchus</taxon>
    </lineage>
</organism>
<proteinExistence type="inferred from homology"/>
<protein>
    <submittedName>
        <fullName evidence="13">G-protein coupled receptors family 1 profile domain-containing protein</fullName>
    </submittedName>
</protein>
<keyword evidence="3 9" id="KW-0812">Transmembrane</keyword>
<feature type="transmembrane region" description="Helical" evidence="10">
    <location>
        <begin position="192"/>
        <end position="215"/>
    </location>
</feature>
<name>A0A915CNP8_9BILA</name>
<dbReference type="SUPFAM" id="SSF81321">
    <property type="entry name" value="Family A G protein-coupled receptor-like"/>
    <property type="match status" value="1"/>
</dbReference>
<keyword evidence="8 9" id="KW-0807">Transducer</keyword>
<dbReference type="PROSITE" id="PS50262">
    <property type="entry name" value="G_PROTEIN_RECEP_F1_2"/>
    <property type="match status" value="1"/>
</dbReference>
<keyword evidence="5 9" id="KW-0297">G-protein coupled receptor</keyword>
<dbReference type="PRINTS" id="PR00237">
    <property type="entry name" value="GPCRRHODOPSN"/>
</dbReference>
<evidence type="ECO:0000256" key="7">
    <source>
        <dbReference type="ARBA" id="ARBA00023170"/>
    </source>
</evidence>
<evidence type="ECO:0000313" key="13">
    <source>
        <dbReference type="WBParaSite" id="jg10521"/>
    </source>
</evidence>
<evidence type="ECO:0000256" key="1">
    <source>
        <dbReference type="ARBA" id="ARBA00004651"/>
    </source>
</evidence>
<dbReference type="Pfam" id="PF00001">
    <property type="entry name" value="7tm_1"/>
    <property type="match status" value="1"/>
</dbReference>
<feature type="domain" description="G-protein coupled receptors family 1 profile" evidence="11">
    <location>
        <begin position="27"/>
        <end position="301"/>
    </location>
</feature>
<keyword evidence="7 9" id="KW-0675">Receptor</keyword>
<dbReference type="AlphaFoldDB" id="A0A915CNP8"/>
<evidence type="ECO:0000256" key="2">
    <source>
        <dbReference type="ARBA" id="ARBA00022475"/>
    </source>
</evidence>
<dbReference type="GO" id="GO:0042277">
    <property type="term" value="F:peptide binding"/>
    <property type="evidence" value="ECO:0007669"/>
    <property type="project" value="TreeGrafter"/>
</dbReference>
<feature type="transmembrane region" description="Helical" evidence="10">
    <location>
        <begin position="244"/>
        <end position="268"/>
    </location>
</feature>
<dbReference type="InterPro" id="IPR017452">
    <property type="entry name" value="GPCR_Rhodpsn_7TM"/>
</dbReference>
<evidence type="ECO:0000256" key="8">
    <source>
        <dbReference type="ARBA" id="ARBA00023224"/>
    </source>
</evidence>
<dbReference type="Proteomes" id="UP000887574">
    <property type="component" value="Unplaced"/>
</dbReference>
<keyword evidence="4 10" id="KW-1133">Transmembrane helix</keyword>
<feature type="transmembrane region" description="Helical" evidence="10">
    <location>
        <begin position="12"/>
        <end position="33"/>
    </location>
</feature>
<keyword evidence="12" id="KW-1185">Reference proteome</keyword>
<feature type="transmembrane region" description="Helical" evidence="10">
    <location>
        <begin position="288"/>
        <end position="304"/>
    </location>
</feature>
<dbReference type="GO" id="GO:0043005">
    <property type="term" value="C:neuron projection"/>
    <property type="evidence" value="ECO:0007669"/>
    <property type="project" value="TreeGrafter"/>
</dbReference>
<keyword evidence="2" id="KW-1003">Cell membrane</keyword>
<sequence>MMMVESTIDRFLIVAYFLPVFCVGMAGNFWVIYSVVKILYKTWSPVNNVFKHMSLYILSLSIADMFVLCMVPMLISYFIGGSWQFGFIGCKLFFAVENVNKLLSVAILAVMSFERFLAVSRPFHWCCCRIRRKRISNVLVVVMLLLVVIVILCMPMIYYAETSVVYIYSNGSMLDGTVICGSNLPDSVMSFFIIYMFCLGFVFPLLFITLCYFFLIRHLRKNDGKNHFVTSYTTRVVRSVLRVVLFHFACWSPFWLFVLIPMLSYFGVVEFSFLESEYSQTIRMISSFLPYLNSAGNWIFYAAMNRELRETVTVISRKSRMLSSLPACKRTSTELNLHNLRNFWLRTSGLKNFSQDENFGEPTIFKKAFKPKSDSNI</sequence>
<accession>A0A915CNP8</accession>
<feature type="transmembrane region" description="Helical" evidence="10">
    <location>
        <begin position="138"/>
        <end position="160"/>
    </location>
</feature>
<dbReference type="GO" id="GO:0005886">
    <property type="term" value="C:plasma membrane"/>
    <property type="evidence" value="ECO:0007669"/>
    <property type="project" value="UniProtKB-SubCell"/>
</dbReference>
<evidence type="ECO:0000256" key="5">
    <source>
        <dbReference type="ARBA" id="ARBA00023040"/>
    </source>
</evidence>
<comment type="similarity">
    <text evidence="9">Belongs to the G-protein coupled receptor 1 family.</text>
</comment>
<dbReference type="PANTHER" id="PTHR24229">
    <property type="entry name" value="NEUROPEPTIDES RECEPTOR"/>
    <property type="match status" value="1"/>
</dbReference>
<dbReference type="PROSITE" id="PS00237">
    <property type="entry name" value="G_PROTEIN_RECEP_F1_1"/>
    <property type="match status" value="1"/>
</dbReference>
<dbReference type="Gene3D" id="1.20.1070.10">
    <property type="entry name" value="Rhodopsin 7-helix transmembrane proteins"/>
    <property type="match status" value="1"/>
</dbReference>
<evidence type="ECO:0000259" key="11">
    <source>
        <dbReference type="PROSITE" id="PS50262"/>
    </source>
</evidence>
<evidence type="ECO:0000256" key="10">
    <source>
        <dbReference type="SAM" id="Phobius"/>
    </source>
</evidence>
<evidence type="ECO:0000256" key="3">
    <source>
        <dbReference type="ARBA" id="ARBA00022692"/>
    </source>
</evidence>
<keyword evidence="6 10" id="KW-0472">Membrane</keyword>
<evidence type="ECO:0000256" key="4">
    <source>
        <dbReference type="ARBA" id="ARBA00022989"/>
    </source>
</evidence>
<evidence type="ECO:0000256" key="9">
    <source>
        <dbReference type="RuleBase" id="RU000688"/>
    </source>
</evidence>
<comment type="subcellular location">
    <subcellularLocation>
        <location evidence="1">Cell membrane</location>
        <topology evidence="1">Multi-pass membrane protein</topology>
    </subcellularLocation>
</comment>
<dbReference type="PANTHER" id="PTHR24229:SF40">
    <property type="entry name" value="ALLATOSTATIN C RECEPTOR 1-RELATED"/>
    <property type="match status" value="1"/>
</dbReference>